<feature type="compositionally biased region" description="Low complexity" evidence="1">
    <location>
        <begin position="336"/>
        <end position="347"/>
    </location>
</feature>
<feature type="region of interest" description="Disordered" evidence="1">
    <location>
        <begin position="181"/>
        <end position="380"/>
    </location>
</feature>
<feature type="compositionally biased region" description="Low complexity" evidence="1">
    <location>
        <begin position="614"/>
        <end position="626"/>
    </location>
</feature>
<dbReference type="VEuPathDB" id="FungiDB:I303_02548"/>
<feature type="compositionally biased region" description="Basic and acidic residues" evidence="1">
    <location>
        <begin position="193"/>
        <end position="216"/>
    </location>
</feature>
<feature type="region of interest" description="Disordered" evidence="1">
    <location>
        <begin position="775"/>
        <end position="823"/>
    </location>
</feature>
<organism evidence="3">
    <name type="scientific">Kwoniella dejecticola CBS 10117</name>
    <dbReference type="NCBI Taxonomy" id="1296121"/>
    <lineage>
        <taxon>Eukaryota</taxon>
        <taxon>Fungi</taxon>
        <taxon>Dikarya</taxon>
        <taxon>Basidiomycota</taxon>
        <taxon>Agaricomycotina</taxon>
        <taxon>Tremellomycetes</taxon>
        <taxon>Tremellales</taxon>
        <taxon>Cryptococcaceae</taxon>
        <taxon>Kwoniella</taxon>
    </lineage>
</organism>
<feature type="transmembrane region" description="Helical" evidence="2">
    <location>
        <begin position="132"/>
        <end position="154"/>
    </location>
</feature>
<feature type="compositionally biased region" description="Basic residues" evidence="1">
    <location>
        <begin position="364"/>
        <end position="373"/>
    </location>
</feature>
<dbReference type="AlphaFoldDB" id="A0A1A6A902"/>
<keyword evidence="2" id="KW-1133">Transmembrane helix</keyword>
<feature type="compositionally biased region" description="Polar residues" evidence="1">
    <location>
        <begin position="297"/>
        <end position="314"/>
    </location>
</feature>
<feature type="compositionally biased region" description="Basic and acidic residues" evidence="1">
    <location>
        <begin position="482"/>
        <end position="532"/>
    </location>
</feature>
<gene>
    <name evidence="3" type="ORF">I303_02548</name>
</gene>
<keyword evidence="2" id="KW-0472">Membrane</keyword>
<feature type="region of interest" description="Disordered" evidence="1">
    <location>
        <begin position="694"/>
        <end position="725"/>
    </location>
</feature>
<feature type="compositionally biased region" description="Low complexity" evidence="1">
    <location>
        <begin position="533"/>
        <end position="543"/>
    </location>
</feature>
<feature type="region of interest" description="Disordered" evidence="1">
    <location>
        <begin position="870"/>
        <end position="890"/>
    </location>
</feature>
<feature type="region of interest" description="Disordered" evidence="1">
    <location>
        <begin position="606"/>
        <end position="628"/>
    </location>
</feature>
<reference evidence="3" key="1">
    <citation type="submission" date="2013-07" db="EMBL/GenBank/DDBJ databases">
        <title>The Genome Sequence of Cryptococcus dejecticola CBS10117.</title>
        <authorList>
            <consortium name="The Broad Institute Genome Sequencing Platform"/>
            <person name="Cuomo C."/>
            <person name="Litvintseva A."/>
            <person name="Chen Y."/>
            <person name="Heitman J."/>
            <person name="Sun S."/>
            <person name="Springer D."/>
            <person name="Dromer F."/>
            <person name="Young S.K."/>
            <person name="Zeng Q."/>
            <person name="Gargeya S."/>
            <person name="Fitzgerald M."/>
            <person name="Abouelleil A."/>
            <person name="Alvarado L."/>
            <person name="Berlin A.M."/>
            <person name="Chapman S.B."/>
            <person name="Dewar J."/>
            <person name="Goldberg J."/>
            <person name="Griggs A."/>
            <person name="Gujja S."/>
            <person name="Hansen M."/>
            <person name="Howarth C."/>
            <person name="Imamovic A."/>
            <person name="Larimer J."/>
            <person name="McCowan C."/>
            <person name="Murphy C."/>
            <person name="Pearson M."/>
            <person name="Priest M."/>
            <person name="Roberts A."/>
            <person name="Saif S."/>
            <person name="Shea T."/>
            <person name="Sykes S."/>
            <person name="Wortman J."/>
            <person name="Nusbaum C."/>
            <person name="Birren B."/>
        </authorList>
    </citation>
    <scope>NUCLEOTIDE SEQUENCE [LARGE SCALE GENOMIC DNA]</scope>
    <source>
        <strain evidence="3">CBS 10117</strain>
    </source>
</reference>
<feature type="compositionally biased region" description="Basic and acidic residues" evidence="1">
    <location>
        <begin position="237"/>
        <end position="249"/>
    </location>
</feature>
<dbReference type="OrthoDB" id="2565217at2759"/>
<name>A0A1A6A902_9TREE</name>
<sequence>MPLPFFLQPLLLVTYWHNRLKQKITRWFQRSIEQLFGPLEQMVVAIVILGLGRCTWSSVVLDGPWDWVTEVQGFTVAMQPPPLYWTQPFDLPPPSLPQKINDTASQIKHTPDTAMSTGIAILDYLYTYLPTWLQISPINVALLLMFLNVGILLVDDKTKQRLRQSWNLFWPPWQHRHTSLSPTVKIATPTTATRRERETAEVERSKMSERSSEPEKAQPQPRSTIAPAGASRAVSRITDKATKLDRSSEDDTSPMRADGMDDVGKSEVKDKGKSRMDGERPSESNSEIKAVSDKHTVNNPSDIARSTPTATSVKPPSPSESISTSKSAENPKNVPSDNSADGASSNNDIDDPLMAGDYKPLKSALKKTKKKPRQTNNIQHNYFMTMRGYRPSLIPFPYGFHPKPHEPKNSLWWDNVPKNADHIMAPPKVAKEPEKDIDTDEKSQAKDEGDDPKGKKEDKEAQKNDKRGDNGGQSSEGSSRSRSKDTSSRDGGDDDQDKSREREKLKAQAEAKARAQKEAEAKMRSKEADDPRSSTSSSSAAPISAKLPVDPQVQKATYLSQGLLSILLYYLHPQLGFLLLIFFIWQYINAHNQIILSKQALKRPSGATSSNQVAAGDAAPPKASAPTFMDKVTDSKVASDRDDKTDTLRRIGDLEKMIKKTRSIPGDKLTPEYKERVQKAMSKRKELIADLNGGTEKPAIDEPRIATPQPRPEGVRQGGGSAKPTDLEELEKKAKEMEQYLLKARSIPDPTDGQKAELAKVEERRKELWKQVRMLNGNEPASLMPPEPAGRTSLSDQKKGKEGEPVDKQISRSDGQTDLQKLEDKAKELDDYVNKALKVSNLTEDQKLRLNKADEKRKVLWKQVRMLKGNEPYSSMPGSEPTSKSDKVKEYKKRVMDLQLYIERYRRIEDPTDEQREKLKRAEKQYEVFKKEVSRLGADDGVGSSGMTAVEKQALASNS</sequence>
<feature type="compositionally biased region" description="Basic and acidic residues" evidence="1">
    <location>
        <begin position="796"/>
        <end position="811"/>
    </location>
</feature>
<feature type="region of interest" description="Disordered" evidence="1">
    <location>
        <begin position="937"/>
        <end position="959"/>
    </location>
</feature>
<evidence type="ECO:0000256" key="2">
    <source>
        <dbReference type="SAM" id="Phobius"/>
    </source>
</evidence>
<dbReference type="EMBL" id="KI894029">
    <property type="protein sequence ID" value="OBR86540.1"/>
    <property type="molecule type" value="Genomic_DNA"/>
</dbReference>
<feature type="transmembrane region" description="Helical" evidence="2">
    <location>
        <begin position="567"/>
        <end position="588"/>
    </location>
</feature>
<dbReference type="STRING" id="1296121.A0A1A6A902"/>
<protein>
    <submittedName>
        <fullName evidence="3">Uncharacterized protein</fullName>
    </submittedName>
</protein>
<keyword evidence="2" id="KW-0812">Transmembrane</keyword>
<accession>A0A1A6A902</accession>
<feature type="compositionally biased region" description="Basic and acidic residues" evidence="1">
    <location>
        <begin position="429"/>
        <end position="469"/>
    </location>
</feature>
<feature type="compositionally biased region" description="Polar residues" evidence="1">
    <location>
        <begin position="872"/>
        <end position="882"/>
    </location>
</feature>
<evidence type="ECO:0000256" key="1">
    <source>
        <dbReference type="SAM" id="MobiDB-lite"/>
    </source>
</evidence>
<evidence type="ECO:0000313" key="3">
    <source>
        <dbReference type="EMBL" id="OBR86540.1"/>
    </source>
</evidence>
<feature type="compositionally biased region" description="Basic and acidic residues" evidence="1">
    <location>
        <begin position="258"/>
        <end position="282"/>
    </location>
</feature>
<feature type="region of interest" description="Disordered" evidence="1">
    <location>
        <begin position="403"/>
        <end position="543"/>
    </location>
</feature>
<proteinExistence type="predicted"/>